<sequence length="148" mass="17143">MSSVTQTVNFIRAKGFNPRCFSHLCRKQIYSGRQAVSHRREVAKSGKVLTRVFQLIGEICQFMDSRGKDSTVLQDEKVKLMDEVSAKVFPHAHFAEKLNSLRAEFKRRFSDFEVQKNNLHLFHNPFAIDVETAPMHLQMELIELQCSE</sequence>
<dbReference type="PANTHER" id="PTHR45913:SF11">
    <property type="entry name" value="EPM2A-INTERACTING PROTEIN 1"/>
    <property type="match status" value="1"/>
</dbReference>
<reference evidence="1 2" key="1">
    <citation type="submission" date="2018-04" db="EMBL/GenBank/DDBJ databases">
        <title>The genome of golden apple snail Pomacea canaliculata provides insight into stress tolerance and invasive adaptation.</title>
        <authorList>
            <person name="Liu C."/>
            <person name="Liu B."/>
            <person name="Ren Y."/>
            <person name="Zhang Y."/>
            <person name="Wang H."/>
            <person name="Li S."/>
            <person name="Jiang F."/>
            <person name="Yin L."/>
            <person name="Zhang G."/>
            <person name="Qian W."/>
            <person name="Fan W."/>
        </authorList>
    </citation>
    <scope>NUCLEOTIDE SEQUENCE [LARGE SCALE GENOMIC DNA]</scope>
    <source>
        <strain evidence="1">SZHN2017</strain>
        <tissue evidence="1">Muscle</tissue>
    </source>
</reference>
<dbReference type="STRING" id="400727.A0A2T7NAR6"/>
<protein>
    <submittedName>
        <fullName evidence="1">Uncharacterized protein</fullName>
    </submittedName>
</protein>
<comment type="caution">
    <text evidence="1">The sequence shown here is derived from an EMBL/GenBank/DDBJ whole genome shotgun (WGS) entry which is preliminary data.</text>
</comment>
<dbReference type="Proteomes" id="UP000245119">
    <property type="component" value="Linkage Group LG14"/>
</dbReference>
<accession>A0A2T7NAR6</accession>
<dbReference type="AlphaFoldDB" id="A0A2T7NAR6"/>
<keyword evidence="2" id="KW-1185">Reference proteome</keyword>
<dbReference type="PANTHER" id="PTHR45913">
    <property type="entry name" value="EPM2A-INTERACTING PROTEIN 1"/>
    <property type="match status" value="1"/>
</dbReference>
<gene>
    <name evidence="1" type="ORF">C0Q70_20807</name>
</gene>
<evidence type="ECO:0000313" key="1">
    <source>
        <dbReference type="EMBL" id="PVD18258.1"/>
    </source>
</evidence>
<proteinExistence type="predicted"/>
<evidence type="ECO:0000313" key="2">
    <source>
        <dbReference type="Proteomes" id="UP000245119"/>
    </source>
</evidence>
<dbReference type="EMBL" id="PZQS01000014">
    <property type="protein sequence ID" value="PVD18258.1"/>
    <property type="molecule type" value="Genomic_DNA"/>
</dbReference>
<organism evidence="1 2">
    <name type="scientific">Pomacea canaliculata</name>
    <name type="common">Golden apple snail</name>
    <dbReference type="NCBI Taxonomy" id="400727"/>
    <lineage>
        <taxon>Eukaryota</taxon>
        <taxon>Metazoa</taxon>
        <taxon>Spiralia</taxon>
        <taxon>Lophotrochozoa</taxon>
        <taxon>Mollusca</taxon>
        <taxon>Gastropoda</taxon>
        <taxon>Caenogastropoda</taxon>
        <taxon>Architaenioglossa</taxon>
        <taxon>Ampullarioidea</taxon>
        <taxon>Ampullariidae</taxon>
        <taxon>Pomacea</taxon>
    </lineage>
</organism>
<name>A0A2T7NAR6_POMCA</name>
<dbReference type="OrthoDB" id="6137485at2759"/>